<organism evidence="1 2">
    <name type="scientific">Nostoc flagelliforme FACHB-838</name>
    <dbReference type="NCBI Taxonomy" id="2692904"/>
    <lineage>
        <taxon>Bacteria</taxon>
        <taxon>Bacillati</taxon>
        <taxon>Cyanobacteriota</taxon>
        <taxon>Cyanophyceae</taxon>
        <taxon>Nostocales</taxon>
        <taxon>Nostocaceae</taxon>
        <taxon>Nostoc</taxon>
    </lineage>
</organism>
<keyword evidence="2" id="KW-1185">Reference proteome</keyword>
<proteinExistence type="predicted"/>
<accession>A0ABR8E2W4</accession>
<evidence type="ECO:0000313" key="1">
    <source>
        <dbReference type="EMBL" id="MBD2535855.1"/>
    </source>
</evidence>
<reference evidence="1 2" key="1">
    <citation type="journal article" date="2020" name="ISME J.">
        <title>Comparative genomics reveals insights into cyanobacterial evolution and habitat adaptation.</title>
        <authorList>
            <person name="Chen M.Y."/>
            <person name="Teng W.K."/>
            <person name="Zhao L."/>
            <person name="Hu C.X."/>
            <person name="Zhou Y.K."/>
            <person name="Han B.P."/>
            <person name="Song L.R."/>
            <person name="Shu W.S."/>
        </authorList>
    </citation>
    <scope>NUCLEOTIDE SEQUENCE [LARGE SCALE GENOMIC DNA]</scope>
    <source>
        <strain evidence="1 2">FACHB-838</strain>
    </source>
</reference>
<protein>
    <recommendedName>
        <fullName evidence="3">ApeA N-terminal domain-containing protein</fullName>
    </recommendedName>
</protein>
<sequence length="289" mass="33166">MWFLDVVCDFGWFIEQEGHFTNPKARLSGRSDSQQIDIVLLIYGDDFNVRHLRVLLHTDDQQVAQACVNANIQAWIWTLETATILTTGVPFSVATLPNSAKFCTILGQGGEDAVSLKLNLEFCNAVAIDYTKVIMGLANWGPDLRYHLFYFRRFIDESLPLDFRWLNGYKMFEWHFTSNKSDLPNSAAWREFLERFRADLSPYLKNNQKLHGLIEQTRALVAHASLDDRSPDERAQEPHNLLQITFPTLEKMVMTLLNEHPARMGQLELVPKRNLKAEGVSNDVKSSNH</sequence>
<gene>
    <name evidence="1" type="ORF">H6G97_43535</name>
</gene>
<name>A0ABR8E2W4_9NOSO</name>
<evidence type="ECO:0000313" key="2">
    <source>
        <dbReference type="Proteomes" id="UP000623440"/>
    </source>
</evidence>
<comment type="caution">
    <text evidence="1">The sequence shown here is derived from an EMBL/GenBank/DDBJ whole genome shotgun (WGS) entry which is preliminary data.</text>
</comment>
<dbReference type="Proteomes" id="UP000623440">
    <property type="component" value="Unassembled WGS sequence"/>
</dbReference>
<dbReference type="EMBL" id="JACJSI010000342">
    <property type="protein sequence ID" value="MBD2535855.1"/>
    <property type="molecule type" value="Genomic_DNA"/>
</dbReference>
<evidence type="ECO:0008006" key="3">
    <source>
        <dbReference type="Google" id="ProtNLM"/>
    </source>
</evidence>
<dbReference type="RefSeq" id="WP_190946650.1">
    <property type="nucleotide sequence ID" value="NZ_JACJSI010000342.1"/>
</dbReference>